<dbReference type="SUPFAM" id="SSF49464">
    <property type="entry name" value="Carboxypeptidase regulatory domain-like"/>
    <property type="match status" value="1"/>
</dbReference>
<dbReference type="InterPro" id="IPR023997">
    <property type="entry name" value="TonB-dep_OMP_SusC/RagA_CS"/>
</dbReference>
<evidence type="ECO:0000313" key="14">
    <source>
        <dbReference type="Proteomes" id="UP000283387"/>
    </source>
</evidence>
<keyword evidence="5 10" id="KW-0812">Transmembrane</keyword>
<evidence type="ECO:0000256" key="9">
    <source>
        <dbReference type="ARBA" id="ARBA00023237"/>
    </source>
</evidence>
<dbReference type="InterPro" id="IPR036942">
    <property type="entry name" value="Beta-barrel_TonB_sf"/>
</dbReference>
<dbReference type="Gene3D" id="2.170.130.10">
    <property type="entry name" value="TonB-dependent receptor, plug domain"/>
    <property type="match status" value="1"/>
</dbReference>
<accession>A0A419W845</accession>
<dbReference type="Gene3D" id="2.40.170.20">
    <property type="entry name" value="TonB-dependent receptor, beta-barrel domain"/>
    <property type="match status" value="1"/>
</dbReference>
<dbReference type="PROSITE" id="PS52016">
    <property type="entry name" value="TONB_DEPENDENT_REC_3"/>
    <property type="match status" value="1"/>
</dbReference>
<keyword evidence="3 10" id="KW-1134">Transmembrane beta strand</keyword>
<evidence type="ECO:0000256" key="11">
    <source>
        <dbReference type="RuleBase" id="RU003357"/>
    </source>
</evidence>
<keyword evidence="2 10" id="KW-0813">Transport</keyword>
<dbReference type="Pfam" id="PF07660">
    <property type="entry name" value="STN"/>
    <property type="match status" value="1"/>
</dbReference>
<dbReference type="Pfam" id="PF07715">
    <property type="entry name" value="Plug"/>
    <property type="match status" value="1"/>
</dbReference>
<evidence type="ECO:0000256" key="5">
    <source>
        <dbReference type="ARBA" id="ARBA00022692"/>
    </source>
</evidence>
<dbReference type="InterPro" id="IPR037066">
    <property type="entry name" value="Plug_dom_sf"/>
</dbReference>
<name>A0A419W845_9BACT</name>
<dbReference type="SUPFAM" id="SSF56935">
    <property type="entry name" value="Porins"/>
    <property type="match status" value="1"/>
</dbReference>
<dbReference type="NCBIfam" id="TIGR04056">
    <property type="entry name" value="OMP_RagA_SusC"/>
    <property type="match status" value="1"/>
</dbReference>
<keyword evidence="7 11" id="KW-0798">TonB box</keyword>
<evidence type="ECO:0000256" key="4">
    <source>
        <dbReference type="ARBA" id="ARBA00022496"/>
    </source>
</evidence>
<feature type="domain" description="Secretin/TonB short N-terminal" evidence="12">
    <location>
        <begin position="72"/>
        <end position="123"/>
    </location>
</feature>
<dbReference type="InterPro" id="IPR023996">
    <property type="entry name" value="TonB-dep_OMP_SusC/RagA"/>
</dbReference>
<comment type="subcellular location">
    <subcellularLocation>
        <location evidence="1 10">Cell outer membrane</location>
        <topology evidence="1 10">Multi-pass membrane protein</topology>
    </subcellularLocation>
</comment>
<dbReference type="InterPro" id="IPR011662">
    <property type="entry name" value="Secretin/TonB_short_N"/>
</dbReference>
<evidence type="ECO:0000256" key="10">
    <source>
        <dbReference type="PROSITE-ProRule" id="PRU01360"/>
    </source>
</evidence>
<dbReference type="EMBL" id="RAPN01000001">
    <property type="protein sequence ID" value="RKD91647.1"/>
    <property type="molecule type" value="Genomic_DNA"/>
</dbReference>
<comment type="similarity">
    <text evidence="10 11">Belongs to the TonB-dependent receptor family.</text>
</comment>
<keyword evidence="8 10" id="KW-0472">Membrane</keyword>
<evidence type="ECO:0000256" key="2">
    <source>
        <dbReference type="ARBA" id="ARBA00022448"/>
    </source>
</evidence>
<dbReference type="InterPro" id="IPR039426">
    <property type="entry name" value="TonB-dep_rcpt-like"/>
</dbReference>
<evidence type="ECO:0000256" key="7">
    <source>
        <dbReference type="ARBA" id="ARBA00023077"/>
    </source>
</evidence>
<gene>
    <name evidence="13" type="ORF">BC643_2008</name>
</gene>
<evidence type="ECO:0000313" key="13">
    <source>
        <dbReference type="EMBL" id="RKD91647.1"/>
    </source>
</evidence>
<comment type="caution">
    <text evidence="13">The sequence shown here is derived from an EMBL/GenBank/DDBJ whole genome shotgun (WGS) entry which is preliminary data.</text>
</comment>
<dbReference type="SMART" id="SM00965">
    <property type="entry name" value="STN"/>
    <property type="match status" value="1"/>
</dbReference>
<dbReference type="NCBIfam" id="TIGR04057">
    <property type="entry name" value="SusC_RagA_signa"/>
    <property type="match status" value="1"/>
</dbReference>
<dbReference type="Gene3D" id="2.60.40.1120">
    <property type="entry name" value="Carboxypeptidase-like, regulatory domain"/>
    <property type="match status" value="1"/>
</dbReference>
<dbReference type="Pfam" id="PF00593">
    <property type="entry name" value="TonB_dep_Rec_b-barrel"/>
    <property type="match status" value="1"/>
</dbReference>
<evidence type="ECO:0000259" key="12">
    <source>
        <dbReference type="SMART" id="SM00965"/>
    </source>
</evidence>
<keyword evidence="14" id="KW-1185">Reference proteome</keyword>
<keyword evidence="6" id="KW-0408">Iron</keyword>
<dbReference type="GO" id="GO:0006826">
    <property type="term" value="P:iron ion transport"/>
    <property type="evidence" value="ECO:0007669"/>
    <property type="project" value="UniProtKB-KW"/>
</dbReference>
<keyword evidence="4" id="KW-0406">Ion transport</keyword>
<protein>
    <submittedName>
        <fullName evidence="13">TonB-linked SusC/RagA family outer membrane protein</fullName>
    </submittedName>
</protein>
<keyword evidence="4" id="KW-0410">Iron transport</keyword>
<evidence type="ECO:0000256" key="1">
    <source>
        <dbReference type="ARBA" id="ARBA00004571"/>
    </source>
</evidence>
<evidence type="ECO:0000256" key="6">
    <source>
        <dbReference type="ARBA" id="ARBA00023004"/>
    </source>
</evidence>
<organism evidence="13 14">
    <name type="scientific">Mangrovibacterium diazotrophicum</name>
    <dbReference type="NCBI Taxonomy" id="1261403"/>
    <lineage>
        <taxon>Bacteria</taxon>
        <taxon>Pseudomonadati</taxon>
        <taxon>Bacteroidota</taxon>
        <taxon>Bacteroidia</taxon>
        <taxon>Marinilabiliales</taxon>
        <taxon>Prolixibacteraceae</taxon>
        <taxon>Mangrovibacterium</taxon>
    </lineage>
</organism>
<dbReference type="InterPro" id="IPR012910">
    <property type="entry name" value="Plug_dom"/>
</dbReference>
<dbReference type="AlphaFoldDB" id="A0A419W845"/>
<sequence length="1099" mass="122047">MKKKQFLIAPRCVISWKNKYFLTMKLTLLALLLFVAQGFAINSYSQGTRLSLKIENQSIKQALSTIEDQTDYYFLYNSRFVDVEKKVSLNVPDNSIENVLDELFSGTNIKYEIVDRQIILSNQVQVETQQKELDVSGKVTDASGQVLPGVTVIIKGTTIGTITDFEGNYSLNNVAGDAVLVFSFVGMKSLEVPVAGQQSISIALEEETIGLEEVVAIGYGTIKKADVTSSVSTVKSEDFNVGSVQDAGQLIQGKVAGLSLNTTSGDPTAGTSIRLRGNTTLYGTSTSPLILVDGVPSDLNTVAPEDIESIDVLKDGSAAAIYGTRGTNGVIIITTKRAGADYKSNVEYTGYLSTQTIANKLDMLTAQDYRDQIAAGTRASSDDLGGDTNWLDEITQTPLIHVHNLTFRGGNSKTNYLATVNYRNAEGIFLESYAERFSARADINHSMLDDMLNFNLGILTKTEKMNSYNANVGFDGYTYRQALIYNPTSPVKDENGDWMEQPGAFNYDNPVSRIKESDGETSNNLTRVTGTVTLKPIEGLTLKSLMSYSKWNQTIGYYETKKHISTVRSGVNGFASNNAAENAEKLIDITAEYRKSIGEHNFNVLAGYSWQDFVGRSFYAYNNDFQSDQFGYNNMGLGSGAKEGSTSWGMGSGKTKTNLIGFFGRLNYNYKNRYLLMASVRHEAASQLYGTNDPWGTFPAVSVGWRLTEEPFMESVSLFNDLKLRAGYGVTGTQPDDIFLGLASLNYSNPFYNNGKWIQTLAFSRNPNPYLRWEEKKETNIGVDFAMLKNRLSGSIDLYKRKIDGLLYDYSVPVPPNLVTTTTANVGVMENKGIEILINAIPITSDDFEWNTNVTFSTNNNKLVSLSNELYQATSDYFTAGATGEPIQTFTHRVDIGGEIGNFYGFKVIDVDEEGKWIYEDAEGNAVNYDDFDHSFENKKVLGNGIPKYIGSWNNTFKYKDFDLSITMRGAFDFQILNFERMYLENTKTVQYNRLKSAYDPVFGKAVLSTDMDLEYNSYYIENGDYWKIDNITLGYTMTNLGKYIQKARIYASTLNTFVITGYKGIDPEVYSGGLTPGNDGRDKYPTTRTFTLGVNLTF</sequence>
<keyword evidence="9 10" id="KW-0998">Cell outer membrane</keyword>
<evidence type="ECO:0000256" key="3">
    <source>
        <dbReference type="ARBA" id="ARBA00022452"/>
    </source>
</evidence>
<dbReference type="InterPro" id="IPR008969">
    <property type="entry name" value="CarboxyPept-like_regulatory"/>
</dbReference>
<dbReference type="Proteomes" id="UP000283387">
    <property type="component" value="Unassembled WGS sequence"/>
</dbReference>
<dbReference type="Pfam" id="PF13715">
    <property type="entry name" value="CarbopepD_reg_2"/>
    <property type="match status" value="1"/>
</dbReference>
<dbReference type="GO" id="GO:0009279">
    <property type="term" value="C:cell outer membrane"/>
    <property type="evidence" value="ECO:0007669"/>
    <property type="project" value="UniProtKB-SubCell"/>
</dbReference>
<proteinExistence type="inferred from homology"/>
<reference evidence="13 14" key="1">
    <citation type="submission" date="2018-09" db="EMBL/GenBank/DDBJ databases">
        <title>Genomic Encyclopedia of Archaeal and Bacterial Type Strains, Phase II (KMG-II): from individual species to whole genera.</title>
        <authorList>
            <person name="Goeker M."/>
        </authorList>
    </citation>
    <scope>NUCLEOTIDE SEQUENCE [LARGE SCALE GENOMIC DNA]</scope>
    <source>
        <strain evidence="13 14">DSM 27148</strain>
    </source>
</reference>
<evidence type="ECO:0000256" key="8">
    <source>
        <dbReference type="ARBA" id="ARBA00023136"/>
    </source>
</evidence>
<dbReference type="InterPro" id="IPR000531">
    <property type="entry name" value="Beta-barrel_TonB"/>
</dbReference>